<evidence type="ECO:0000313" key="1">
    <source>
        <dbReference type="EMBL" id="CAL1687193.1"/>
    </source>
</evidence>
<dbReference type="Proteomes" id="UP001497644">
    <property type="component" value="Chromosome 7"/>
</dbReference>
<sequence>MTTLGSSDRRDIEELRGRFWAFHGALKQPLTELGLERATVKTGGEFCETSLTDIKDERVRRQRADGIDGQC</sequence>
<organism evidence="1 2">
    <name type="scientific">Lasius platythorax</name>
    <dbReference type="NCBI Taxonomy" id="488582"/>
    <lineage>
        <taxon>Eukaryota</taxon>
        <taxon>Metazoa</taxon>
        <taxon>Ecdysozoa</taxon>
        <taxon>Arthropoda</taxon>
        <taxon>Hexapoda</taxon>
        <taxon>Insecta</taxon>
        <taxon>Pterygota</taxon>
        <taxon>Neoptera</taxon>
        <taxon>Endopterygota</taxon>
        <taxon>Hymenoptera</taxon>
        <taxon>Apocrita</taxon>
        <taxon>Aculeata</taxon>
        <taxon>Formicoidea</taxon>
        <taxon>Formicidae</taxon>
        <taxon>Formicinae</taxon>
        <taxon>Lasius</taxon>
        <taxon>Lasius</taxon>
    </lineage>
</organism>
<accession>A0AAV2P6H0</accession>
<reference evidence="1" key="1">
    <citation type="submission" date="2024-04" db="EMBL/GenBank/DDBJ databases">
        <authorList>
            <consortium name="Molecular Ecology Group"/>
        </authorList>
    </citation>
    <scope>NUCLEOTIDE SEQUENCE</scope>
</reference>
<dbReference type="AlphaFoldDB" id="A0AAV2P6H0"/>
<evidence type="ECO:0000313" key="2">
    <source>
        <dbReference type="Proteomes" id="UP001497644"/>
    </source>
</evidence>
<proteinExistence type="predicted"/>
<keyword evidence="2" id="KW-1185">Reference proteome</keyword>
<name>A0AAV2P6H0_9HYME</name>
<gene>
    <name evidence="1" type="ORF">LPLAT_LOCUS12440</name>
</gene>
<dbReference type="EMBL" id="OZ034830">
    <property type="protein sequence ID" value="CAL1687193.1"/>
    <property type="molecule type" value="Genomic_DNA"/>
</dbReference>
<protein>
    <submittedName>
        <fullName evidence="1">Uncharacterized protein</fullName>
    </submittedName>
</protein>